<accession>A0ABU5T196</accession>
<dbReference type="Proteomes" id="UP001304769">
    <property type="component" value="Unassembled WGS sequence"/>
</dbReference>
<proteinExistence type="predicted"/>
<evidence type="ECO:0000313" key="2">
    <source>
        <dbReference type="EMBL" id="MEA5453424.1"/>
    </source>
</evidence>
<evidence type="ECO:0000313" key="3">
    <source>
        <dbReference type="Proteomes" id="UP001304769"/>
    </source>
</evidence>
<feature type="domain" description="Putative Flp pilus-assembly TadG-like N-terminal" evidence="1">
    <location>
        <begin position="2"/>
        <end position="42"/>
    </location>
</feature>
<gene>
    <name evidence="2" type="ORF">SPF06_01690</name>
</gene>
<comment type="caution">
    <text evidence="2">The sequence shown here is derived from an EMBL/GenBank/DDBJ whole genome shotgun (WGS) entry which is preliminary data.</text>
</comment>
<dbReference type="RefSeq" id="WP_323277187.1">
    <property type="nucleotide sequence ID" value="NZ_JAYGGQ010000001.1"/>
</dbReference>
<sequence>MAVIVAIVVIALIGMGAMAVDIGRVAAEKAQLQNGADASALAIANYCVKNAASCQSTGPSLATQYTPANSNDSTAVVQSVTFPTASTVTVGTSTPASGLSLGFAHALGFSSEQVQAGATATWGPPGKGSGFPFAFSSACYDISPTTSAGQPQQFSYKPGMYCTGPSGLQIPGGWGWLDNTNCQTSTVAGQTSIGSDPGNNLPSGCLAILQTWVDTINAGGEADVVFPIFDTVTGTGTNASYHITGYATFKMIGWKLVANNSAPGSFRNTAAALTSLGISSSLACSGGTDRCVIAQFIRFDLSDPSFVIGNGQNYGSEIVSLIN</sequence>
<organism evidence="2 3">
    <name type="scientific">Sinomonas terricola</name>
    <dbReference type="NCBI Taxonomy" id="3110330"/>
    <lineage>
        <taxon>Bacteria</taxon>
        <taxon>Bacillati</taxon>
        <taxon>Actinomycetota</taxon>
        <taxon>Actinomycetes</taxon>
        <taxon>Micrococcales</taxon>
        <taxon>Micrococcaceae</taxon>
        <taxon>Sinomonas</taxon>
    </lineage>
</organism>
<name>A0ABU5T196_9MICC</name>
<reference evidence="2 3" key="1">
    <citation type="submission" date="2023-12" db="EMBL/GenBank/DDBJ databases">
        <title>Sinomonas terricola sp. nov, isolated from litchi orchard soil in Guangdong, PR China.</title>
        <authorList>
            <person name="Jiaxin W."/>
            <person name="Yang Z."/>
            <person name="Honghui Z."/>
        </authorList>
    </citation>
    <scope>NUCLEOTIDE SEQUENCE [LARGE SCALE GENOMIC DNA]</scope>
    <source>
        <strain evidence="2 3">JGH33</strain>
    </source>
</reference>
<dbReference type="EMBL" id="JAYGGQ010000001">
    <property type="protein sequence ID" value="MEA5453424.1"/>
    <property type="molecule type" value="Genomic_DNA"/>
</dbReference>
<evidence type="ECO:0000259" key="1">
    <source>
        <dbReference type="Pfam" id="PF13400"/>
    </source>
</evidence>
<keyword evidence="3" id="KW-1185">Reference proteome</keyword>
<dbReference type="InterPro" id="IPR028087">
    <property type="entry name" value="Tad_N"/>
</dbReference>
<protein>
    <submittedName>
        <fullName evidence="2">Tad domain-containing protein</fullName>
    </submittedName>
</protein>
<dbReference type="Pfam" id="PF13400">
    <property type="entry name" value="Tad"/>
    <property type="match status" value="1"/>
</dbReference>